<dbReference type="SUPFAM" id="SSF117281">
    <property type="entry name" value="Kelch motif"/>
    <property type="match status" value="1"/>
</dbReference>
<gene>
    <name evidence="3" type="ORF">RI543_002975</name>
</gene>
<dbReference type="PANTHER" id="PTHR23244">
    <property type="entry name" value="KELCH REPEAT DOMAIN"/>
    <property type="match status" value="1"/>
</dbReference>
<feature type="region of interest" description="Disordered" evidence="2">
    <location>
        <begin position="747"/>
        <end position="787"/>
    </location>
</feature>
<dbReference type="EMBL" id="JAWIZZ010000047">
    <property type="protein sequence ID" value="KAK5779090.1"/>
    <property type="molecule type" value="Genomic_DNA"/>
</dbReference>
<evidence type="ECO:0000313" key="4">
    <source>
        <dbReference type="Proteomes" id="UP001306508"/>
    </source>
</evidence>
<dbReference type="InterPro" id="IPR015915">
    <property type="entry name" value="Kelch-typ_b-propeller"/>
</dbReference>
<dbReference type="AlphaFoldDB" id="A0AAN7WGD0"/>
<feature type="region of interest" description="Disordered" evidence="2">
    <location>
        <begin position="113"/>
        <end position="161"/>
    </location>
</feature>
<feature type="compositionally biased region" description="Polar residues" evidence="2">
    <location>
        <begin position="775"/>
        <end position="787"/>
    </location>
</feature>
<comment type="caution">
    <text evidence="3">The sequence shown here is derived from an EMBL/GenBank/DDBJ whole genome shotgun (WGS) entry which is preliminary data.</text>
</comment>
<feature type="compositionally biased region" description="Polar residues" evidence="2">
    <location>
        <begin position="134"/>
        <end position="161"/>
    </location>
</feature>
<proteinExistence type="predicted"/>
<sequence>MAGFNFKKLTKDKHKSSKSNTDEQKDQNGISPSKFLHFNINHDNKQLHNSSNPLPKPNQALPPVPQKTPLNESRSLNNISYQRQQLYNSSQARVYPTPQPFGQRSVSGATQLMQVKQQEQQRQQQSQSRLTVQGSNESNTSTHDNSQQSQHSSPLYNPYSQTQVSVPKNNLLNTPPVTQEPIVWNRIKLKNSPFPRYRHVASAYGTDDDRVFVIGGLHDQSVYGDVWIIKSLENGTRFESSTVDISETTPPPRVGHAATLCGNAFVVFGGDTHKVNKDGLMDDDLYLFNINSYKWTIPNPVGPRPLGRYGHKISIIAPTPMKTKLYLFGGQFDDTYFNNLAVFDLSSFRRPDSHWEFLKPKTFIPPPLTNHTMVSYDNKLWVFGGDTLQGLINKVFMYDPDINDWCIIDTCGAGDDDGNIPPPMQEHAAVMYGHLMCITGGKDESDNYLNTVYFLNLNTFTWYKLPFLTVGIPQGRSGHSVTLLKNNKLLIMGGDKFDYSRPEEFDLHTSETDMGNGTILYTLDLSKLKDLCPGIMDRVPSAKIPGNNVAKLSNKENYPSTPQASNKEFNNEQKTTNSVIQKDINKLPELAAHNILTPHTISENQKTPKVEDEETFDSTPENNMAVTPTFEENSYFKDENQKELLEKVVTPSLKDNEEHTFEDSDLHEEATPEIEVAIRTPIKSEHLFQVKESPIKNITNNDSVNIDNVTSELDKQFTPISDKQGHLSSVDQLQNNTNMMKHSTLTNFSSTTTKTSPKQTSPHGSSPHIKGDTESLANFSPKNNTTPQSTMIQVDYKILEDLQSELKNLKQLTTDKANEASNHILGLEEENKKLKESLREHLAKNNQKSDIVEENKKLCNHINTLKGLLNEKFLDLDVLNVIIRKQNSTIDKLMSDENFRDKYVSLEKKYQLVSAENEELKNRLEQYENDFIENIKVYSNNIESLLEGWKSYFSDFSTTSHMLEDDIKISYEEMSLESPRHKAVVGKLSKQLDDLLVKSKDLSHSRGKLDAEYHRLERRHRSLSQDLLSQKSFDEIEEEETDNHNTITLDEVKTLQLAQEELEKYRKKNKALQDEIEQLKEKVNGTIK</sequence>
<feature type="compositionally biased region" description="Pro residues" evidence="2">
    <location>
        <begin position="54"/>
        <end position="66"/>
    </location>
</feature>
<dbReference type="Pfam" id="PF24681">
    <property type="entry name" value="Kelch_KLHDC2_KLHL20_DRC7"/>
    <property type="match status" value="1"/>
</dbReference>
<dbReference type="GO" id="GO:0051285">
    <property type="term" value="C:cell cortex of cell tip"/>
    <property type="evidence" value="ECO:0007669"/>
    <property type="project" value="TreeGrafter"/>
</dbReference>
<feature type="coiled-coil region" evidence="1">
    <location>
        <begin position="799"/>
        <end position="847"/>
    </location>
</feature>
<organism evidence="3 4">
    <name type="scientific">Arxiozyma heterogenica</name>
    <dbReference type="NCBI Taxonomy" id="278026"/>
    <lineage>
        <taxon>Eukaryota</taxon>
        <taxon>Fungi</taxon>
        <taxon>Dikarya</taxon>
        <taxon>Ascomycota</taxon>
        <taxon>Saccharomycotina</taxon>
        <taxon>Saccharomycetes</taxon>
        <taxon>Saccharomycetales</taxon>
        <taxon>Saccharomycetaceae</taxon>
        <taxon>Arxiozyma</taxon>
    </lineage>
</organism>
<accession>A0AAN7WGD0</accession>
<feature type="region of interest" description="Disordered" evidence="2">
    <location>
        <begin position="597"/>
        <end position="625"/>
    </location>
</feature>
<feature type="compositionally biased region" description="Polar residues" evidence="2">
    <location>
        <begin position="597"/>
        <end position="607"/>
    </location>
</feature>
<feature type="compositionally biased region" description="Low complexity" evidence="2">
    <location>
        <begin position="747"/>
        <end position="761"/>
    </location>
</feature>
<feature type="compositionally biased region" description="Low complexity" evidence="2">
    <location>
        <begin position="113"/>
        <end position="133"/>
    </location>
</feature>
<evidence type="ECO:0000256" key="2">
    <source>
        <dbReference type="SAM" id="MobiDB-lite"/>
    </source>
</evidence>
<feature type="compositionally biased region" description="Polar residues" evidence="2">
    <location>
        <begin position="555"/>
        <end position="576"/>
    </location>
</feature>
<dbReference type="Proteomes" id="UP001306508">
    <property type="component" value="Unassembled WGS sequence"/>
</dbReference>
<dbReference type="GO" id="GO:0061245">
    <property type="term" value="P:establishment or maintenance of bipolar cell polarity"/>
    <property type="evidence" value="ECO:0007669"/>
    <property type="project" value="TreeGrafter"/>
</dbReference>
<dbReference type="Gene3D" id="2.120.10.80">
    <property type="entry name" value="Kelch-type beta propeller"/>
    <property type="match status" value="2"/>
</dbReference>
<dbReference type="PANTHER" id="PTHR23244:SF456">
    <property type="entry name" value="MULTIPLE EPIDERMAL GROWTH FACTOR-LIKE DOMAINS PROTEIN 8"/>
    <property type="match status" value="1"/>
</dbReference>
<keyword evidence="4" id="KW-1185">Reference proteome</keyword>
<name>A0AAN7WGD0_9SACH</name>
<feature type="coiled-coil region" evidence="1">
    <location>
        <begin position="903"/>
        <end position="937"/>
    </location>
</feature>
<reference evidence="4" key="1">
    <citation type="submission" date="2023-07" db="EMBL/GenBank/DDBJ databases">
        <title>A draft genome of Kazachstania heterogenica Y-27499.</title>
        <authorList>
            <person name="Donic C."/>
            <person name="Kralova J.S."/>
            <person name="Fidel L."/>
            <person name="Ben-Dor S."/>
            <person name="Jung S."/>
        </authorList>
    </citation>
    <scope>NUCLEOTIDE SEQUENCE [LARGE SCALE GENOMIC DNA]</scope>
    <source>
        <strain evidence="4">Y27499</strain>
    </source>
</reference>
<feature type="compositionally biased region" description="Basic residues" evidence="2">
    <location>
        <begin position="8"/>
        <end position="17"/>
    </location>
</feature>
<feature type="coiled-coil region" evidence="1">
    <location>
        <begin position="1055"/>
        <end position="1082"/>
    </location>
</feature>
<keyword evidence="1" id="KW-0175">Coiled coil</keyword>
<feature type="region of interest" description="Disordered" evidence="2">
    <location>
        <begin position="545"/>
        <end position="576"/>
    </location>
</feature>
<protein>
    <submittedName>
        <fullName evidence="3">Uncharacterized protein</fullName>
    </submittedName>
</protein>
<evidence type="ECO:0000256" key="1">
    <source>
        <dbReference type="SAM" id="Coils"/>
    </source>
</evidence>
<evidence type="ECO:0000313" key="3">
    <source>
        <dbReference type="EMBL" id="KAK5779090.1"/>
    </source>
</evidence>
<feature type="region of interest" description="Disordered" evidence="2">
    <location>
        <begin position="1"/>
        <end position="73"/>
    </location>
</feature>